<organism evidence="1 2">
    <name type="scientific">Mangrovivirga halotolerans</name>
    <dbReference type="NCBI Taxonomy" id="2993936"/>
    <lineage>
        <taxon>Bacteria</taxon>
        <taxon>Pseudomonadati</taxon>
        <taxon>Bacteroidota</taxon>
        <taxon>Cytophagia</taxon>
        <taxon>Cytophagales</taxon>
        <taxon>Mangrovivirgaceae</taxon>
        <taxon>Mangrovivirga</taxon>
    </lineage>
</organism>
<dbReference type="RefSeq" id="WP_266056855.1">
    <property type="nucleotide sequence ID" value="NZ_JAPFQN010000006.1"/>
</dbReference>
<name>A0ABT3RS52_9BACT</name>
<evidence type="ECO:0000313" key="1">
    <source>
        <dbReference type="EMBL" id="MCX2744393.1"/>
    </source>
</evidence>
<accession>A0ABT3RS52</accession>
<protein>
    <submittedName>
        <fullName evidence="1">Uncharacterized protein</fullName>
    </submittedName>
</protein>
<sequence>MGEAYFRGLIISKLCNDPNYNQKFRKVEAIFDEPDEWLPYWEKLKAVLPTIEPKYNL</sequence>
<dbReference type="EMBL" id="JAPFQN010000006">
    <property type="protein sequence ID" value="MCX2744393.1"/>
    <property type="molecule type" value="Genomic_DNA"/>
</dbReference>
<reference evidence="1 2" key="1">
    <citation type="submission" date="2022-11" db="EMBL/GenBank/DDBJ databases">
        <title>The characterization of three novel Bacteroidetes species and genomic analysis of their roles in tidal elemental geochemical cycles.</title>
        <authorList>
            <person name="Ma K."/>
        </authorList>
    </citation>
    <scope>NUCLEOTIDE SEQUENCE [LARGE SCALE GENOMIC DNA]</scope>
    <source>
        <strain evidence="1 2">M17</strain>
    </source>
</reference>
<dbReference type="Proteomes" id="UP001209885">
    <property type="component" value="Unassembled WGS sequence"/>
</dbReference>
<keyword evidence="2" id="KW-1185">Reference proteome</keyword>
<evidence type="ECO:0000313" key="2">
    <source>
        <dbReference type="Proteomes" id="UP001209885"/>
    </source>
</evidence>
<gene>
    <name evidence="1" type="ORF">OO013_10975</name>
</gene>
<comment type="caution">
    <text evidence="1">The sequence shown here is derived from an EMBL/GenBank/DDBJ whole genome shotgun (WGS) entry which is preliminary data.</text>
</comment>
<proteinExistence type="predicted"/>